<comment type="caution">
    <text evidence="1">The sequence shown here is derived from an EMBL/GenBank/DDBJ whole genome shotgun (WGS) entry which is preliminary data.</text>
</comment>
<dbReference type="RefSeq" id="WP_186767729.1">
    <property type="nucleotide sequence ID" value="NZ_SJPF01000004.1"/>
</dbReference>
<sequence length="259" mass="27430">MRIWYLLVLAFLPVTLQSGVALGDVITFASGPQSVSTNATLTGSSRNFTVNAPRFDPSWGTLQSIHITNDTSISIEAVSQATGGTFIPPIFIDNWVWQVQHAYTFAGPGISMSDSGPISTFGSISDPGPNHQANVNEEVFSTNVDLTLLPSDSLFSPFIGTGTIDIFAYSMAHTTEFPPLPATPAGFTWSLSSITGAAIAETATFDVSISYEFVPPPAVVPEPPTLVLSMIACALLGMIPLSKRIRQMLEGSAVSDIDA</sequence>
<reference evidence="1 2" key="1">
    <citation type="submission" date="2019-02" db="EMBL/GenBank/DDBJ databases">
        <title>Deep-cultivation of Planctomycetes and their phenomic and genomic characterization uncovers novel biology.</title>
        <authorList>
            <person name="Wiegand S."/>
            <person name="Jogler M."/>
            <person name="Boedeker C."/>
            <person name="Pinto D."/>
            <person name="Vollmers J."/>
            <person name="Rivas-Marin E."/>
            <person name="Kohn T."/>
            <person name="Peeters S.H."/>
            <person name="Heuer A."/>
            <person name="Rast P."/>
            <person name="Oberbeckmann S."/>
            <person name="Bunk B."/>
            <person name="Jeske O."/>
            <person name="Meyerdierks A."/>
            <person name="Storesund J.E."/>
            <person name="Kallscheuer N."/>
            <person name="Luecker S."/>
            <person name="Lage O.M."/>
            <person name="Pohl T."/>
            <person name="Merkel B.J."/>
            <person name="Hornburger P."/>
            <person name="Mueller R.-W."/>
            <person name="Bruemmer F."/>
            <person name="Labrenz M."/>
            <person name="Spormann A.M."/>
            <person name="Op Den Camp H."/>
            <person name="Overmann J."/>
            <person name="Amann R."/>
            <person name="Jetten M.S.M."/>
            <person name="Mascher T."/>
            <person name="Medema M.H."/>
            <person name="Devos D.P."/>
            <person name="Kaster A.-K."/>
            <person name="Ovreas L."/>
            <person name="Rohde M."/>
            <person name="Galperin M.Y."/>
            <person name="Jogler C."/>
        </authorList>
    </citation>
    <scope>NUCLEOTIDE SEQUENCE [LARGE SCALE GENOMIC DNA]</scope>
    <source>
        <strain evidence="1 2">Enr8</strain>
    </source>
</reference>
<gene>
    <name evidence="1" type="ORF">Enr8_36590</name>
</gene>
<keyword evidence="2" id="KW-1185">Reference proteome</keyword>
<protein>
    <submittedName>
        <fullName evidence="1">Uncharacterized protein</fullName>
    </submittedName>
</protein>
<evidence type="ECO:0000313" key="1">
    <source>
        <dbReference type="EMBL" id="TWT31735.1"/>
    </source>
</evidence>
<proteinExistence type="predicted"/>
<evidence type="ECO:0000313" key="2">
    <source>
        <dbReference type="Proteomes" id="UP000318878"/>
    </source>
</evidence>
<organism evidence="1 2">
    <name type="scientific">Blastopirellula retiformator</name>
    <dbReference type="NCBI Taxonomy" id="2527970"/>
    <lineage>
        <taxon>Bacteria</taxon>
        <taxon>Pseudomonadati</taxon>
        <taxon>Planctomycetota</taxon>
        <taxon>Planctomycetia</taxon>
        <taxon>Pirellulales</taxon>
        <taxon>Pirellulaceae</taxon>
        <taxon>Blastopirellula</taxon>
    </lineage>
</organism>
<name>A0A5C5V210_9BACT</name>
<dbReference type="EMBL" id="SJPF01000004">
    <property type="protein sequence ID" value="TWT31735.1"/>
    <property type="molecule type" value="Genomic_DNA"/>
</dbReference>
<dbReference type="AlphaFoldDB" id="A0A5C5V210"/>
<accession>A0A5C5V210</accession>
<dbReference type="NCBIfam" id="NF033208">
    <property type="entry name" value="choice_anch_E"/>
    <property type="match status" value="1"/>
</dbReference>
<dbReference type="Proteomes" id="UP000318878">
    <property type="component" value="Unassembled WGS sequence"/>
</dbReference>